<protein>
    <submittedName>
        <fullName evidence="2">Uncharacterized protein</fullName>
    </submittedName>
</protein>
<proteinExistence type="predicted"/>
<feature type="chain" id="PRO_5045767194" evidence="1">
    <location>
        <begin position="38"/>
        <end position="119"/>
    </location>
</feature>
<evidence type="ECO:0000256" key="1">
    <source>
        <dbReference type="SAM" id="SignalP"/>
    </source>
</evidence>
<feature type="non-terminal residue" evidence="2">
    <location>
        <position position="1"/>
    </location>
</feature>
<name>A0ABV0MW80_9TELE</name>
<evidence type="ECO:0000313" key="2">
    <source>
        <dbReference type="EMBL" id="MEQ2163305.1"/>
    </source>
</evidence>
<gene>
    <name evidence="2" type="ORF">GOODEAATRI_028718</name>
</gene>
<dbReference type="Proteomes" id="UP001476798">
    <property type="component" value="Unassembled WGS sequence"/>
</dbReference>
<comment type="caution">
    <text evidence="2">The sequence shown here is derived from an EMBL/GenBank/DDBJ whole genome shotgun (WGS) entry which is preliminary data.</text>
</comment>
<organism evidence="2 3">
    <name type="scientific">Goodea atripinnis</name>
    <dbReference type="NCBI Taxonomy" id="208336"/>
    <lineage>
        <taxon>Eukaryota</taxon>
        <taxon>Metazoa</taxon>
        <taxon>Chordata</taxon>
        <taxon>Craniata</taxon>
        <taxon>Vertebrata</taxon>
        <taxon>Euteleostomi</taxon>
        <taxon>Actinopterygii</taxon>
        <taxon>Neopterygii</taxon>
        <taxon>Teleostei</taxon>
        <taxon>Neoteleostei</taxon>
        <taxon>Acanthomorphata</taxon>
        <taxon>Ovalentaria</taxon>
        <taxon>Atherinomorphae</taxon>
        <taxon>Cyprinodontiformes</taxon>
        <taxon>Goodeidae</taxon>
        <taxon>Goodea</taxon>
    </lineage>
</organism>
<sequence>LRHMSSDTQGIGRTCALCVGLNLIWVRLCLQVAVIVAESDSFEFVFPDNEAVSMASIRHVYIESEGGATILIPIRPLVLGEIPISVKAMSFAASDFIRTTVLVKVLRDNQLLPGGKHIK</sequence>
<keyword evidence="3" id="KW-1185">Reference proteome</keyword>
<dbReference type="InterPro" id="IPR013783">
    <property type="entry name" value="Ig-like_fold"/>
</dbReference>
<reference evidence="2 3" key="1">
    <citation type="submission" date="2021-06" db="EMBL/GenBank/DDBJ databases">
        <authorList>
            <person name="Palmer J.M."/>
        </authorList>
    </citation>
    <scope>NUCLEOTIDE SEQUENCE [LARGE SCALE GENOMIC DNA]</scope>
    <source>
        <strain evidence="2 3">GA_2019</strain>
        <tissue evidence="2">Muscle</tissue>
    </source>
</reference>
<dbReference type="Gene3D" id="2.60.40.10">
    <property type="entry name" value="Immunoglobulins"/>
    <property type="match status" value="1"/>
</dbReference>
<dbReference type="EMBL" id="JAHRIO010014049">
    <property type="protein sequence ID" value="MEQ2163305.1"/>
    <property type="molecule type" value="Genomic_DNA"/>
</dbReference>
<evidence type="ECO:0000313" key="3">
    <source>
        <dbReference type="Proteomes" id="UP001476798"/>
    </source>
</evidence>
<keyword evidence="1" id="KW-0732">Signal</keyword>
<feature type="signal peptide" evidence="1">
    <location>
        <begin position="1"/>
        <end position="37"/>
    </location>
</feature>
<accession>A0ABV0MW80</accession>